<feature type="signal peptide" evidence="5">
    <location>
        <begin position="1"/>
        <end position="26"/>
    </location>
</feature>
<dbReference type="AlphaFoldDB" id="A0A037ZHD9"/>
<dbReference type="SUPFAM" id="SSF56281">
    <property type="entry name" value="Metallo-hydrolase/oxidoreductase"/>
    <property type="match status" value="1"/>
</dbReference>
<dbReference type="PANTHER" id="PTHR42978">
    <property type="entry name" value="QUORUM-QUENCHING LACTONASE YTNP-RELATED-RELATED"/>
    <property type="match status" value="1"/>
</dbReference>
<evidence type="ECO:0000256" key="2">
    <source>
        <dbReference type="ARBA" id="ARBA00022723"/>
    </source>
</evidence>
<evidence type="ECO:0000259" key="6">
    <source>
        <dbReference type="SMART" id="SM00849"/>
    </source>
</evidence>
<dbReference type="InterPro" id="IPR051013">
    <property type="entry name" value="MBL_superfamily_lactonases"/>
</dbReference>
<feature type="domain" description="Metallo-beta-lactamase" evidence="6">
    <location>
        <begin position="90"/>
        <end position="294"/>
    </location>
</feature>
<dbReference type="InterPro" id="IPR006311">
    <property type="entry name" value="TAT_signal"/>
</dbReference>
<keyword evidence="4" id="KW-0862">Zinc</keyword>
<evidence type="ECO:0000313" key="7">
    <source>
        <dbReference type="EMBL" id="KAJ55855.1"/>
    </source>
</evidence>
<dbReference type="Pfam" id="PF00753">
    <property type="entry name" value="Lactamase_B"/>
    <property type="match status" value="1"/>
</dbReference>
<sequence length="321" mass="34631">MTLNRRTFFAASAALPLAGLAKPTFAAADKAEAQVNGIYRQKVGKFEITALLDGHLPIGPELINGYDEAKAAAALARQHRKPEPNGTLIPVTGYLINTGDKLIAVDCGTNDAMGPTLGGYHGALAAAGYSADQVDMVIATHLHLDHIGGLAAKDGTARFANAELVSTASEWDFWYNDEIRASVPDNFKGFFDIARFQTTPYAEKLTLAKTGAEIVPGIEIVDLPGHTPGHIGLHLRSEGEELLIWGDIVHATALQFDNPDWTIAFDTDAEQARATRLKVLDMVVTDNVPVAGMHLDFPGFGYVGKMGSAYRFDPMPWRYVL</sequence>
<comment type="caution">
    <text evidence="7">The sequence shown here is derived from an EMBL/GenBank/DDBJ whole genome shotgun (WGS) entry which is preliminary data.</text>
</comment>
<organism evidence="7 8">
    <name type="scientific">Actibacterium mucosum KCTC 23349</name>
    <dbReference type="NCBI Taxonomy" id="1454373"/>
    <lineage>
        <taxon>Bacteria</taxon>
        <taxon>Pseudomonadati</taxon>
        <taxon>Pseudomonadota</taxon>
        <taxon>Alphaproteobacteria</taxon>
        <taxon>Rhodobacterales</taxon>
        <taxon>Roseobacteraceae</taxon>
        <taxon>Actibacterium</taxon>
    </lineage>
</organism>
<proteinExistence type="inferred from homology"/>
<dbReference type="Proteomes" id="UP000026249">
    <property type="component" value="Unassembled WGS sequence"/>
</dbReference>
<evidence type="ECO:0000256" key="1">
    <source>
        <dbReference type="ARBA" id="ARBA00007749"/>
    </source>
</evidence>
<reference evidence="7 8" key="1">
    <citation type="submission" date="2014-03" db="EMBL/GenBank/DDBJ databases">
        <title>Draft Genome Sequence of Actibacterium mucosum KCTC 23349, a Marine Alphaproteobacterium with Complex Ionic Requirements Isolated from Mediterranean Seawater at Malvarrosa Beach, Valencia, Spain.</title>
        <authorList>
            <person name="Arahal D.R."/>
            <person name="Shao Z."/>
            <person name="Lai Q."/>
            <person name="Pujalte M.J."/>
        </authorList>
    </citation>
    <scope>NUCLEOTIDE SEQUENCE [LARGE SCALE GENOMIC DNA]</scope>
    <source>
        <strain evidence="7 8">KCTC 23349</strain>
    </source>
</reference>
<dbReference type="PANTHER" id="PTHR42978:SF6">
    <property type="entry name" value="QUORUM-QUENCHING LACTONASE YTNP-RELATED"/>
    <property type="match status" value="1"/>
</dbReference>
<accession>A0A037ZHD9</accession>
<evidence type="ECO:0000256" key="5">
    <source>
        <dbReference type="SAM" id="SignalP"/>
    </source>
</evidence>
<dbReference type="SMART" id="SM00849">
    <property type="entry name" value="Lactamase_B"/>
    <property type="match status" value="1"/>
</dbReference>
<dbReference type="GO" id="GO:0016787">
    <property type="term" value="F:hydrolase activity"/>
    <property type="evidence" value="ECO:0007669"/>
    <property type="project" value="UniProtKB-KW"/>
</dbReference>
<dbReference type="EMBL" id="JFKE01000003">
    <property type="protein sequence ID" value="KAJ55855.1"/>
    <property type="molecule type" value="Genomic_DNA"/>
</dbReference>
<protein>
    <recommendedName>
        <fullName evidence="6">Metallo-beta-lactamase domain-containing protein</fullName>
    </recommendedName>
</protein>
<dbReference type="InterPro" id="IPR001279">
    <property type="entry name" value="Metallo-B-lactamas"/>
</dbReference>
<dbReference type="STRING" id="1454373.ACMU_08765"/>
<dbReference type="PROSITE" id="PS51318">
    <property type="entry name" value="TAT"/>
    <property type="match status" value="1"/>
</dbReference>
<dbReference type="GO" id="GO:0046872">
    <property type="term" value="F:metal ion binding"/>
    <property type="evidence" value="ECO:0007669"/>
    <property type="project" value="UniProtKB-KW"/>
</dbReference>
<name>A0A037ZHD9_9RHOB</name>
<gene>
    <name evidence="7" type="ORF">ACMU_08765</name>
</gene>
<dbReference type="OrthoDB" id="9773738at2"/>
<dbReference type="InterPro" id="IPR036866">
    <property type="entry name" value="RibonucZ/Hydroxyglut_hydro"/>
</dbReference>
<keyword evidence="5" id="KW-0732">Signal</keyword>
<evidence type="ECO:0000313" key="8">
    <source>
        <dbReference type="Proteomes" id="UP000026249"/>
    </source>
</evidence>
<dbReference type="Gene3D" id="3.60.15.10">
    <property type="entry name" value="Ribonuclease Z/Hydroxyacylglutathione hydrolase-like"/>
    <property type="match status" value="1"/>
</dbReference>
<dbReference type="CDD" id="cd07720">
    <property type="entry name" value="OPHC2-like_MBL-fold"/>
    <property type="match status" value="1"/>
</dbReference>
<dbReference type="RefSeq" id="WP_035257845.1">
    <property type="nucleotide sequence ID" value="NZ_JFKE01000003.1"/>
</dbReference>
<keyword evidence="3" id="KW-0378">Hydrolase</keyword>
<feature type="chain" id="PRO_5001563984" description="Metallo-beta-lactamase domain-containing protein" evidence="5">
    <location>
        <begin position="27"/>
        <end position="321"/>
    </location>
</feature>
<keyword evidence="8" id="KW-1185">Reference proteome</keyword>
<evidence type="ECO:0000256" key="4">
    <source>
        <dbReference type="ARBA" id="ARBA00022833"/>
    </source>
</evidence>
<evidence type="ECO:0000256" key="3">
    <source>
        <dbReference type="ARBA" id="ARBA00022801"/>
    </source>
</evidence>
<comment type="similarity">
    <text evidence="1">Belongs to the metallo-beta-lactamase superfamily.</text>
</comment>
<keyword evidence="2" id="KW-0479">Metal-binding</keyword>